<sequence>MPAIRAKKSYGNLAKMMLFSLASLGLVMFAHQLYAADQNPYEQNYKRQNMNDLKSLQTKPETKIFVGNHKDDDNITMLEDGYDLMGTSGFSSMEASSDLALQHAKSIKADIVMVYQKYESAQASSSKLQLIKEAANKGGEIDPKDLEDGPTQYLYHASYWAKLPMPLFGVHVIKLKQSSADEDTPKELPGLKVIAVIKSSPASSMGLVRGDTLLKLGDVSLKSADDLFLAVKRYAGQKVQVEFQRGDIDMKNIAQLNVRK</sequence>
<evidence type="ECO:0000259" key="2">
    <source>
        <dbReference type="SMART" id="SM00228"/>
    </source>
</evidence>
<feature type="signal peptide" evidence="1">
    <location>
        <begin position="1"/>
        <end position="35"/>
    </location>
</feature>
<dbReference type="Proteomes" id="UP000264313">
    <property type="component" value="Unassembled WGS sequence"/>
</dbReference>
<dbReference type="InterPro" id="IPR036034">
    <property type="entry name" value="PDZ_sf"/>
</dbReference>
<protein>
    <submittedName>
        <fullName evidence="3">PDZ domain-containing protein</fullName>
    </submittedName>
</protein>
<comment type="caution">
    <text evidence="3">The sequence shown here is derived from an EMBL/GenBank/DDBJ whole genome shotgun (WGS) entry which is preliminary data.</text>
</comment>
<evidence type="ECO:0000256" key="1">
    <source>
        <dbReference type="SAM" id="SignalP"/>
    </source>
</evidence>
<feature type="chain" id="PRO_5016784293" evidence="1">
    <location>
        <begin position="36"/>
        <end position="260"/>
    </location>
</feature>
<keyword evidence="1" id="KW-0732">Signal</keyword>
<name>A0A351RBS4_9PROT</name>
<feature type="domain" description="PDZ" evidence="2">
    <location>
        <begin position="166"/>
        <end position="247"/>
    </location>
</feature>
<dbReference type="Pfam" id="PF13180">
    <property type="entry name" value="PDZ_2"/>
    <property type="match status" value="1"/>
</dbReference>
<dbReference type="EMBL" id="DNAA01000193">
    <property type="protein sequence ID" value="HBA09495.1"/>
    <property type="molecule type" value="Genomic_DNA"/>
</dbReference>
<dbReference type="InterPro" id="IPR001478">
    <property type="entry name" value="PDZ"/>
</dbReference>
<dbReference type="SUPFAM" id="SSF50156">
    <property type="entry name" value="PDZ domain-like"/>
    <property type="match status" value="1"/>
</dbReference>
<dbReference type="Gene3D" id="2.30.42.10">
    <property type="match status" value="1"/>
</dbReference>
<dbReference type="STRING" id="1132855.GCA_000384255_00752"/>
<organism evidence="3 4">
    <name type="scientific">Methylotenera mobilis</name>
    <dbReference type="NCBI Taxonomy" id="359408"/>
    <lineage>
        <taxon>Bacteria</taxon>
        <taxon>Pseudomonadati</taxon>
        <taxon>Pseudomonadota</taxon>
        <taxon>Betaproteobacteria</taxon>
        <taxon>Nitrosomonadales</taxon>
        <taxon>Methylophilaceae</taxon>
        <taxon>Methylotenera</taxon>
    </lineage>
</organism>
<dbReference type="AlphaFoldDB" id="A0A351RBS4"/>
<proteinExistence type="predicted"/>
<dbReference type="SMART" id="SM00228">
    <property type="entry name" value="PDZ"/>
    <property type="match status" value="1"/>
</dbReference>
<evidence type="ECO:0000313" key="4">
    <source>
        <dbReference type="Proteomes" id="UP000264313"/>
    </source>
</evidence>
<evidence type="ECO:0000313" key="3">
    <source>
        <dbReference type="EMBL" id="HBA09495.1"/>
    </source>
</evidence>
<gene>
    <name evidence="3" type="ORF">DCW48_08010</name>
</gene>
<reference evidence="3 4" key="1">
    <citation type="journal article" date="2018" name="Nat. Biotechnol.">
        <title>A standardized bacterial taxonomy based on genome phylogeny substantially revises the tree of life.</title>
        <authorList>
            <person name="Parks D.H."/>
            <person name="Chuvochina M."/>
            <person name="Waite D.W."/>
            <person name="Rinke C."/>
            <person name="Skarshewski A."/>
            <person name="Chaumeil P.A."/>
            <person name="Hugenholtz P."/>
        </authorList>
    </citation>
    <scope>NUCLEOTIDE SEQUENCE [LARGE SCALE GENOMIC DNA]</scope>
    <source>
        <strain evidence="3">UBA9958</strain>
    </source>
</reference>
<accession>A0A351RBS4</accession>